<name>A0AAN7L442_TRANT</name>
<keyword evidence="1" id="KW-0521">NADP</keyword>
<dbReference type="AlphaFoldDB" id="A0AAN7L442"/>
<dbReference type="CDD" id="cd08958">
    <property type="entry name" value="FR_SDR_e"/>
    <property type="match status" value="1"/>
</dbReference>
<feature type="domain" description="NAD(P)-binding" evidence="3">
    <location>
        <begin position="14"/>
        <end position="225"/>
    </location>
</feature>
<dbReference type="PANTHER" id="PTHR10366:SF776">
    <property type="entry name" value="NAD(P)-BINDING ROSSMANN-FOLD SUPERFAMILY PROTEIN"/>
    <property type="match status" value="1"/>
</dbReference>
<keyword evidence="2" id="KW-0560">Oxidoreductase</keyword>
<evidence type="ECO:0000259" key="3">
    <source>
        <dbReference type="Pfam" id="PF13460"/>
    </source>
</evidence>
<evidence type="ECO:0000256" key="1">
    <source>
        <dbReference type="ARBA" id="ARBA00022857"/>
    </source>
</evidence>
<sequence length="359" mass="40167">MEMEKRRRRVCVTGAGGFVASWVVKLLLSKGFTVHGTVRDLGDDKNAHLIKLDGASDNLKLFKADLLDYDSLRSAIMGCDGVLHVACPVPISEVLNPEARIKISSPSFGSSNMCYLLYLISKLFTKNKFSQAEILQPAINGTLNVLKASSEANVGRVVYVSSTAAVLQNPSWPRDRVKDESSWTDKEYIRAAKVWYILAKTEAESAAFEYGKQSGLDVVSVNPGYVLGPVMRPILIFSTMFLTKFVQGIYFDIVKGDSVPNKIFSLVDVRDLAQSILLLYEKPEAEGRYICTAHNVSTKELVETMRNLYPEFTYLDEMVECDSDHRTSSEKLQKLGWTYRRLEETLADSIESFRDVGLI</sequence>
<dbReference type="EMBL" id="JAXQNO010000017">
    <property type="protein sequence ID" value="KAK4779232.1"/>
    <property type="molecule type" value="Genomic_DNA"/>
</dbReference>
<dbReference type="Gene3D" id="3.40.50.720">
    <property type="entry name" value="NAD(P)-binding Rossmann-like Domain"/>
    <property type="match status" value="1"/>
</dbReference>
<gene>
    <name evidence="4" type="ORF">SAY86_006760</name>
</gene>
<organism evidence="4 5">
    <name type="scientific">Trapa natans</name>
    <name type="common">Water chestnut</name>
    <dbReference type="NCBI Taxonomy" id="22666"/>
    <lineage>
        <taxon>Eukaryota</taxon>
        <taxon>Viridiplantae</taxon>
        <taxon>Streptophyta</taxon>
        <taxon>Embryophyta</taxon>
        <taxon>Tracheophyta</taxon>
        <taxon>Spermatophyta</taxon>
        <taxon>Magnoliopsida</taxon>
        <taxon>eudicotyledons</taxon>
        <taxon>Gunneridae</taxon>
        <taxon>Pentapetalae</taxon>
        <taxon>rosids</taxon>
        <taxon>malvids</taxon>
        <taxon>Myrtales</taxon>
        <taxon>Lythraceae</taxon>
        <taxon>Trapa</taxon>
    </lineage>
</organism>
<evidence type="ECO:0000313" key="5">
    <source>
        <dbReference type="Proteomes" id="UP001346149"/>
    </source>
</evidence>
<dbReference type="GO" id="GO:0016616">
    <property type="term" value="F:oxidoreductase activity, acting on the CH-OH group of donors, NAD or NADP as acceptor"/>
    <property type="evidence" value="ECO:0007669"/>
    <property type="project" value="TreeGrafter"/>
</dbReference>
<dbReference type="InterPro" id="IPR050425">
    <property type="entry name" value="NAD(P)_dehydrat-like"/>
</dbReference>
<reference evidence="4 5" key="1">
    <citation type="journal article" date="2023" name="Hortic Res">
        <title>Pangenome of water caltrop reveals structural variations and asymmetric subgenome divergence after allopolyploidization.</title>
        <authorList>
            <person name="Zhang X."/>
            <person name="Chen Y."/>
            <person name="Wang L."/>
            <person name="Yuan Y."/>
            <person name="Fang M."/>
            <person name="Shi L."/>
            <person name="Lu R."/>
            <person name="Comes H.P."/>
            <person name="Ma Y."/>
            <person name="Chen Y."/>
            <person name="Huang G."/>
            <person name="Zhou Y."/>
            <person name="Zheng Z."/>
            <person name="Qiu Y."/>
        </authorList>
    </citation>
    <scope>NUCLEOTIDE SEQUENCE [LARGE SCALE GENOMIC DNA]</scope>
    <source>
        <strain evidence="4">F231</strain>
    </source>
</reference>
<comment type="caution">
    <text evidence="4">The sequence shown here is derived from an EMBL/GenBank/DDBJ whole genome shotgun (WGS) entry which is preliminary data.</text>
</comment>
<dbReference type="InterPro" id="IPR036291">
    <property type="entry name" value="NAD(P)-bd_dom_sf"/>
</dbReference>
<dbReference type="SUPFAM" id="SSF51735">
    <property type="entry name" value="NAD(P)-binding Rossmann-fold domains"/>
    <property type="match status" value="1"/>
</dbReference>
<protein>
    <recommendedName>
        <fullName evidence="3">NAD(P)-binding domain-containing protein</fullName>
    </recommendedName>
</protein>
<evidence type="ECO:0000256" key="2">
    <source>
        <dbReference type="ARBA" id="ARBA00023002"/>
    </source>
</evidence>
<keyword evidence="5" id="KW-1185">Reference proteome</keyword>
<dbReference type="Proteomes" id="UP001346149">
    <property type="component" value="Unassembled WGS sequence"/>
</dbReference>
<accession>A0AAN7L442</accession>
<evidence type="ECO:0000313" key="4">
    <source>
        <dbReference type="EMBL" id="KAK4779232.1"/>
    </source>
</evidence>
<dbReference type="PANTHER" id="PTHR10366">
    <property type="entry name" value="NAD DEPENDENT EPIMERASE/DEHYDRATASE"/>
    <property type="match status" value="1"/>
</dbReference>
<dbReference type="Pfam" id="PF13460">
    <property type="entry name" value="NAD_binding_10"/>
    <property type="match status" value="1"/>
</dbReference>
<dbReference type="InterPro" id="IPR016040">
    <property type="entry name" value="NAD(P)-bd_dom"/>
</dbReference>
<proteinExistence type="predicted"/>